<keyword evidence="27" id="KW-1185">Reference proteome</keyword>
<feature type="binding site" evidence="24">
    <location>
        <position position="262"/>
    </location>
    <ligand>
        <name>Mn(2+)</name>
        <dbReference type="ChEBI" id="CHEBI:29035"/>
    </ligand>
</feature>
<evidence type="ECO:0000256" key="20">
    <source>
        <dbReference type="ARBA" id="ARBA00032552"/>
    </source>
</evidence>
<organism evidence="27 28">
    <name type="scientific">Neodiprion lecontei</name>
    <name type="common">Redheaded pine sawfly</name>
    <dbReference type="NCBI Taxonomy" id="441921"/>
    <lineage>
        <taxon>Eukaryota</taxon>
        <taxon>Metazoa</taxon>
        <taxon>Ecdysozoa</taxon>
        <taxon>Arthropoda</taxon>
        <taxon>Hexapoda</taxon>
        <taxon>Insecta</taxon>
        <taxon>Pterygota</taxon>
        <taxon>Neoptera</taxon>
        <taxon>Endopterygota</taxon>
        <taxon>Hymenoptera</taxon>
        <taxon>Tenthredinoidea</taxon>
        <taxon>Diprionidae</taxon>
        <taxon>Diprioninae</taxon>
        <taxon>Neodiprion</taxon>
    </lineage>
</organism>
<keyword evidence="14" id="KW-0472">Membrane</keyword>
<feature type="binding site" evidence="24">
    <location>
        <position position="444"/>
    </location>
    <ligand>
        <name>Mn(2+)</name>
        <dbReference type="ChEBI" id="CHEBI:29035"/>
    </ligand>
</feature>
<evidence type="ECO:0000256" key="18">
    <source>
        <dbReference type="ARBA" id="ARBA00029663"/>
    </source>
</evidence>
<dbReference type="OrthoDB" id="6019616at2759"/>
<evidence type="ECO:0000256" key="1">
    <source>
        <dbReference type="ARBA" id="ARBA00001936"/>
    </source>
</evidence>
<feature type="disulfide bond" evidence="25">
    <location>
        <begin position="397"/>
        <end position="511"/>
    </location>
</feature>
<evidence type="ECO:0000256" key="25">
    <source>
        <dbReference type="PIRSR" id="PIRSR607754-3"/>
    </source>
</evidence>
<dbReference type="Proteomes" id="UP000829291">
    <property type="component" value="Chromosome 6"/>
</dbReference>
<evidence type="ECO:0000256" key="4">
    <source>
        <dbReference type="ARBA" id="ARBA00011011"/>
    </source>
</evidence>
<feature type="disulfide bond" evidence="25">
    <location>
        <begin position="392"/>
        <end position="415"/>
    </location>
</feature>
<reference evidence="28" key="1">
    <citation type="submission" date="2025-04" db="UniProtKB">
        <authorList>
            <consortium name="RefSeq"/>
        </authorList>
    </citation>
    <scope>IDENTIFICATION</scope>
    <source>
        <tissue evidence="29">Thorax and Abdomen</tissue>
        <tissue evidence="28">Whole body</tissue>
    </source>
</reference>
<feature type="disulfide bond" evidence="25">
    <location>
        <begin position="448"/>
        <end position="457"/>
    </location>
</feature>
<dbReference type="InParanoid" id="A0A6J0BI91"/>
<evidence type="ECO:0000256" key="16">
    <source>
        <dbReference type="ARBA" id="ARBA00023180"/>
    </source>
</evidence>
<comment type="catalytic activity">
    <reaction evidence="22">
        <text>an N(4)-{beta-D-GlcNAc-(1-&gt;2)-alpha-D-Man-(1-&gt;3)-[alpha-D-Man-(1-&gt;6)]-beta-D-Man-(1-&gt;4)-beta-D-GlcNAc-(1-&gt;4)-beta-D-GlcNAc}-L-asparaginyl-[protein] + UDP-N-acetyl-alpha-D-glucosamine = N(4)-{beta-D-GlcNAc-(1-&gt;2)-alpha-D-Man-(1-&gt;3)-[beta-D-GlcNAc-(1-&gt;2)-alpha-D-Man-(1-&gt;6)]-beta-D-Man-(1-&gt;4)-beta-D-GlcNAc-(1-&gt;4)-beta-D-GlcNAc}-L-asparaginyl-[protein] + UDP + H(+)</text>
        <dbReference type="Rhea" id="RHEA:12941"/>
        <dbReference type="Rhea" id="RHEA-COMP:13526"/>
        <dbReference type="Rhea" id="RHEA-COMP:14369"/>
        <dbReference type="ChEBI" id="CHEBI:15378"/>
        <dbReference type="ChEBI" id="CHEBI:57705"/>
        <dbReference type="ChEBI" id="CHEBI:58223"/>
        <dbReference type="ChEBI" id="CHEBI:60615"/>
        <dbReference type="ChEBI" id="CHEBI:60651"/>
        <dbReference type="EC" id="2.4.1.143"/>
    </reaction>
</comment>
<dbReference type="GO" id="GO:0046872">
    <property type="term" value="F:metal ion binding"/>
    <property type="evidence" value="ECO:0007669"/>
    <property type="project" value="UniProtKB-KW"/>
</dbReference>
<dbReference type="GO" id="GO:0009312">
    <property type="term" value="P:oligosaccharide biosynthetic process"/>
    <property type="evidence" value="ECO:0007669"/>
    <property type="project" value="InterPro"/>
</dbReference>
<feature type="binding site" evidence="23">
    <location>
        <begin position="230"/>
        <end position="234"/>
    </location>
    <ligand>
        <name>substrate</name>
    </ligand>
</feature>
<evidence type="ECO:0000256" key="10">
    <source>
        <dbReference type="ARBA" id="ARBA00022723"/>
    </source>
</evidence>
<dbReference type="FunCoup" id="A0A6J0BI91">
    <property type="interactions" value="795"/>
</dbReference>
<keyword evidence="8" id="KW-0808">Transferase</keyword>
<feature type="binding site" evidence="23">
    <location>
        <position position="155"/>
    </location>
    <ligand>
        <name>substrate</name>
    </ligand>
</feature>
<keyword evidence="7" id="KW-0328">Glycosyltransferase</keyword>
<dbReference type="GO" id="GO:0008455">
    <property type="term" value="F:alpha-1,6-mannosylglycoprotein 2-beta-N-acetylglucosaminyltransferase activity"/>
    <property type="evidence" value="ECO:0007669"/>
    <property type="project" value="UniProtKB-EC"/>
</dbReference>
<dbReference type="SUPFAM" id="SSF53448">
    <property type="entry name" value="Nucleotide-diphospho-sugar transferases"/>
    <property type="match status" value="1"/>
</dbReference>
<dbReference type="PANTHER" id="PTHR12871:SF0">
    <property type="entry name" value="ALPHA-1,6-MANNOSYL-GLYCOPROTEIN 2-BETA-N-ACETYLGLUCOSAMINYLTRANSFERASE"/>
    <property type="match status" value="1"/>
</dbReference>
<keyword evidence="13" id="KW-0333">Golgi apparatus</keyword>
<keyword evidence="16 26" id="KW-0325">Glycoprotein</keyword>
<evidence type="ECO:0000313" key="29">
    <source>
        <dbReference type="RefSeq" id="XP_046600298.1"/>
    </source>
</evidence>
<comment type="similarity">
    <text evidence="4">Belongs to the glycosyltransferase 16 (GT16) protein family.</text>
</comment>
<name>A0A6J0BI91_NEOLC</name>
<dbReference type="EC" id="2.4.1.143" evidence="5"/>
<evidence type="ECO:0000256" key="6">
    <source>
        <dbReference type="ARBA" id="ARBA00014817"/>
    </source>
</evidence>
<evidence type="ECO:0000256" key="26">
    <source>
        <dbReference type="PIRSR" id="PIRSR607754-4"/>
    </source>
</evidence>
<evidence type="ECO:0000256" key="8">
    <source>
        <dbReference type="ARBA" id="ARBA00022679"/>
    </source>
</evidence>
<dbReference type="RefSeq" id="XP_046600298.1">
    <property type="nucleotide sequence ID" value="XM_046744342.1"/>
</dbReference>
<evidence type="ECO:0000256" key="22">
    <source>
        <dbReference type="ARBA" id="ARBA00093257"/>
    </source>
</evidence>
<sequence>MRVSGVAVMGGGRNGRGTLVRTLALVFLATLLWLQFHVASLTSRSSSPPSGNESLLMLVPQELHRFLKDRRNSTAGSNSTAGISGNLTISELRRQVEKANLEQRVFNEEAFGPLASDAPVIVIQVHARLTYLRHLIVSLAQAKGIEQTLLIFSHDVWDPDINFLVQSVDFCRVMQIFYPYSIQTHPHTFPGEDPNDCPRNIKRESALVKKCINAEHPDLYGHYREAKFTQTKHHWWWKANRVFDQLTVTKNHVGMVLFLEEDHYVAEDFLHVLRLMERTCKHSCERCNILSLGTYLKTYNYYADNKKFLGVNGVLQKEMLRGLKRHNGIIQGGFSTYQGAQLVQAAAPAWAFQLLPNLYNHYQKAEVTPWISSKHNMGMAFNRITWNKLRDCASKFCSYDDYNWDWSLQHIAQGCIPSSQGSGGLSHIQSGLIAMVMKAPRIFHIGECGVHHKKNNCEPTAVIEKVQNVLKTAKKHLFPSQLTLTNAAVAKKTKLRKGNGGWGDIRDHQLCLNITLNPELRLP</sequence>
<evidence type="ECO:0000256" key="2">
    <source>
        <dbReference type="ARBA" id="ARBA00004323"/>
    </source>
</evidence>
<evidence type="ECO:0000256" key="14">
    <source>
        <dbReference type="ARBA" id="ARBA00023136"/>
    </source>
</evidence>
<dbReference type="UniPathway" id="UPA00378"/>
<evidence type="ECO:0000256" key="15">
    <source>
        <dbReference type="ARBA" id="ARBA00023157"/>
    </source>
</evidence>
<feature type="glycosylation site" description="N-linked (GlcNAc...) asparagine" evidence="26">
    <location>
        <position position="86"/>
    </location>
</feature>
<keyword evidence="15 25" id="KW-1015">Disulfide bond</keyword>
<dbReference type="Gene3D" id="3.90.550.10">
    <property type="entry name" value="Spore Coat Polysaccharide Biosynthesis Protein SpsA, Chain A"/>
    <property type="match status" value="1"/>
</dbReference>
<evidence type="ECO:0000256" key="19">
    <source>
        <dbReference type="ARBA" id="ARBA00031203"/>
    </source>
</evidence>
<comment type="cofactor">
    <cofactor evidence="1 24">
        <name>Mn(2+)</name>
        <dbReference type="ChEBI" id="CHEBI:29035"/>
    </cofactor>
</comment>
<dbReference type="AlphaFoldDB" id="A0A6J0BI91"/>
<keyword evidence="12" id="KW-1133">Transmembrane helix</keyword>
<keyword evidence="11" id="KW-0735">Signal-anchor</keyword>
<evidence type="ECO:0000313" key="27">
    <source>
        <dbReference type="Proteomes" id="UP000829291"/>
    </source>
</evidence>
<evidence type="ECO:0000256" key="24">
    <source>
        <dbReference type="PIRSR" id="PIRSR607754-2"/>
    </source>
</evidence>
<comment type="subcellular location">
    <subcellularLocation>
        <location evidence="2">Golgi apparatus membrane</location>
        <topology evidence="2">Single-pass type II membrane protein</topology>
    </subcellularLocation>
</comment>
<evidence type="ECO:0000313" key="28">
    <source>
        <dbReference type="RefSeq" id="XP_015514196.1"/>
    </source>
</evidence>
<gene>
    <name evidence="28 29" type="primary">LOC107220216</name>
</gene>
<evidence type="ECO:0000256" key="3">
    <source>
        <dbReference type="ARBA" id="ARBA00004922"/>
    </source>
</evidence>
<dbReference type="PANTHER" id="PTHR12871">
    <property type="entry name" value="BETA-1,2-N-ACETYLGLUCOSAMINYLTRANSFERASE II"/>
    <property type="match status" value="1"/>
</dbReference>
<dbReference type="CTD" id="4247"/>
<feature type="binding site" evidence="23">
    <location>
        <begin position="124"/>
        <end position="128"/>
    </location>
    <ligand>
        <name>substrate</name>
    </ligand>
</feature>
<evidence type="ECO:0000256" key="11">
    <source>
        <dbReference type="ARBA" id="ARBA00022968"/>
    </source>
</evidence>
<comment type="pathway">
    <text evidence="3">Protein modification; protein glycosylation.</text>
</comment>
<dbReference type="Pfam" id="PF05060">
    <property type="entry name" value="MGAT2"/>
    <property type="match status" value="2"/>
</dbReference>
<dbReference type="GO" id="GO:0006487">
    <property type="term" value="P:protein N-linked glycosylation"/>
    <property type="evidence" value="ECO:0007669"/>
    <property type="project" value="TreeGrafter"/>
</dbReference>
<dbReference type="GeneID" id="107220216"/>
<evidence type="ECO:0000256" key="12">
    <source>
        <dbReference type="ARBA" id="ARBA00022989"/>
    </source>
</evidence>
<evidence type="ECO:0000256" key="21">
    <source>
        <dbReference type="ARBA" id="ARBA00032915"/>
    </source>
</evidence>
<proteinExistence type="inferred from homology"/>
<feature type="disulfide bond" evidence="25">
    <location>
        <begin position="284"/>
        <end position="287"/>
    </location>
</feature>
<evidence type="ECO:0000256" key="7">
    <source>
        <dbReference type="ARBA" id="ARBA00022676"/>
    </source>
</evidence>
<evidence type="ECO:0000256" key="17">
    <source>
        <dbReference type="ARBA" id="ARBA00023211"/>
    </source>
</evidence>
<evidence type="ECO:0000256" key="9">
    <source>
        <dbReference type="ARBA" id="ARBA00022692"/>
    </source>
</evidence>
<accession>A0A6J0BI91</accession>
<protein>
    <recommendedName>
        <fullName evidence="6">Alpha-1,6-mannosyl-glycoprotein 2-beta-N-acetylglucosaminyltransferase</fullName>
        <ecNumber evidence="5">2.4.1.143</ecNumber>
    </recommendedName>
    <alternativeName>
        <fullName evidence="21">Beta-1,2-N-acetylglucosaminyltransferase II</fullName>
    </alternativeName>
    <alternativeName>
        <fullName evidence="20">GlcNAc-T II</fullName>
    </alternativeName>
    <alternativeName>
        <fullName evidence="19">Mannoside acetylglucosaminyltransferase 2</fullName>
    </alternativeName>
    <alternativeName>
        <fullName evidence="18">N-glycosyl-oligosaccharide-glycoprotein N-acetylglucosaminyltransferase II</fullName>
    </alternativeName>
</protein>
<evidence type="ECO:0000256" key="23">
    <source>
        <dbReference type="PIRSR" id="PIRSR607754-1"/>
    </source>
</evidence>
<dbReference type="RefSeq" id="XP_015514196.1">
    <property type="nucleotide sequence ID" value="XM_015658710.1"/>
</dbReference>
<feature type="disulfide bond" evidence="25">
    <location>
        <begin position="197"/>
        <end position="211"/>
    </location>
</feature>
<dbReference type="InterPro" id="IPR029044">
    <property type="entry name" value="Nucleotide-diphossugar_trans"/>
</dbReference>
<keyword evidence="17 24" id="KW-0464">Manganese</keyword>
<evidence type="ECO:0000256" key="5">
    <source>
        <dbReference type="ARBA" id="ARBA00012613"/>
    </source>
</evidence>
<dbReference type="GO" id="GO:0005795">
    <property type="term" value="C:Golgi stack"/>
    <property type="evidence" value="ECO:0007669"/>
    <property type="project" value="InterPro"/>
</dbReference>
<keyword evidence="10 24" id="KW-0479">Metal-binding</keyword>
<dbReference type="GO" id="GO:0000139">
    <property type="term" value="C:Golgi membrane"/>
    <property type="evidence" value="ECO:0007669"/>
    <property type="project" value="UniProtKB-SubCell"/>
</dbReference>
<evidence type="ECO:0000256" key="13">
    <source>
        <dbReference type="ARBA" id="ARBA00023034"/>
    </source>
</evidence>
<dbReference type="InterPro" id="IPR007754">
    <property type="entry name" value="GlcNAc_II"/>
</dbReference>
<dbReference type="KEGG" id="nlo:107220216"/>
<keyword evidence="9" id="KW-0812">Transmembrane</keyword>